<sequence length="194" mass="21699">MPNYTWIVAIGLIGLSTVASAGKPAFDCKKAQGEVEKLICNDSGLAALDHEMQRVFETALPALPFDDAKLQKAIQRGWIKGRNDCWKANDVRKCTEFAYKSRIAELQIISGQLEVPQPVSLDCQDNKEPVTAVFYNQTDPASMVLTWGNQQQITLAKPTASGSKYLGQNVRFIEHQGEITITWQDRKLLCRTRQ</sequence>
<gene>
    <name evidence="7" type="ORF">ABT56_01525</name>
</gene>
<evidence type="ECO:0000313" key="8">
    <source>
        <dbReference type="Proteomes" id="UP000036097"/>
    </source>
</evidence>
<keyword evidence="3" id="KW-0564">Palmitate</keyword>
<dbReference type="SUPFAM" id="SSF141488">
    <property type="entry name" value="YdhA-like"/>
    <property type="match status" value="1"/>
</dbReference>
<organism evidence="7 8">
    <name type="scientific">Photobacterium aquae</name>
    <dbReference type="NCBI Taxonomy" id="1195763"/>
    <lineage>
        <taxon>Bacteria</taxon>
        <taxon>Pseudomonadati</taxon>
        <taxon>Pseudomonadota</taxon>
        <taxon>Gammaproteobacteria</taxon>
        <taxon>Vibrionales</taxon>
        <taxon>Vibrionaceae</taxon>
        <taxon>Photobacterium</taxon>
    </lineage>
</organism>
<dbReference type="RefSeq" id="WP_047877075.1">
    <property type="nucleotide sequence ID" value="NZ_LDOT01000002.1"/>
</dbReference>
<evidence type="ECO:0000256" key="4">
    <source>
        <dbReference type="ARBA" id="ARBA00023288"/>
    </source>
</evidence>
<reference evidence="7 8" key="1">
    <citation type="submission" date="2015-05" db="EMBL/GenBank/DDBJ databases">
        <title>Photobacterium galathea sp. nov.</title>
        <authorList>
            <person name="Machado H."/>
            <person name="Gram L."/>
        </authorList>
    </citation>
    <scope>NUCLEOTIDE SEQUENCE [LARGE SCALE GENOMIC DNA]</scope>
    <source>
        <strain evidence="7 8">CGMCC 1.12159</strain>
    </source>
</reference>
<feature type="chain" id="PRO_5005252324" description="C-type lysozyme inhibitor domain-containing protein" evidence="5">
    <location>
        <begin position="22"/>
        <end position="194"/>
    </location>
</feature>
<proteinExistence type="predicted"/>
<keyword evidence="8" id="KW-1185">Reference proteome</keyword>
<evidence type="ECO:0000256" key="2">
    <source>
        <dbReference type="ARBA" id="ARBA00023136"/>
    </source>
</evidence>
<name>A0A0J1HB95_9GAMM</name>
<evidence type="ECO:0000313" key="7">
    <source>
        <dbReference type="EMBL" id="KLV08914.1"/>
    </source>
</evidence>
<protein>
    <recommendedName>
        <fullName evidence="6">C-type lysozyme inhibitor domain-containing protein</fullName>
    </recommendedName>
</protein>
<dbReference type="PANTHER" id="PTHR37549:SF1">
    <property type="entry name" value="LIPOPROTEIN LPRI"/>
    <property type="match status" value="1"/>
</dbReference>
<accession>A0A0J1HB95</accession>
<dbReference type="EMBL" id="LDOT01000002">
    <property type="protein sequence ID" value="KLV08914.1"/>
    <property type="molecule type" value="Genomic_DNA"/>
</dbReference>
<dbReference type="PATRIC" id="fig|1195763.3.peg.330"/>
<keyword evidence="2" id="KW-0472">Membrane</keyword>
<dbReference type="InterPro" id="IPR052755">
    <property type="entry name" value="Lysozyme_Inhibitor_LprI"/>
</dbReference>
<dbReference type="Pfam" id="PF09864">
    <property type="entry name" value="MliC"/>
    <property type="match status" value="1"/>
</dbReference>
<comment type="caution">
    <text evidence="7">The sequence shown here is derived from an EMBL/GenBank/DDBJ whole genome shotgun (WGS) entry which is preliminary data.</text>
</comment>
<dbReference type="OrthoDB" id="5565855at2"/>
<dbReference type="PANTHER" id="PTHR37549">
    <property type="entry name" value="LIPOPROTEIN LPRI"/>
    <property type="match status" value="1"/>
</dbReference>
<dbReference type="InterPro" id="IPR018660">
    <property type="entry name" value="MliC"/>
</dbReference>
<dbReference type="STRING" id="1195763.ABT56_01525"/>
<feature type="domain" description="C-type lysozyme inhibitor" evidence="6">
    <location>
        <begin position="123"/>
        <end position="187"/>
    </location>
</feature>
<dbReference type="GO" id="GO:0005576">
    <property type="term" value="C:extracellular region"/>
    <property type="evidence" value="ECO:0007669"/>
    <property type="project" value="TreeGrafter"/>
</dbReference>
<dbReference type="Gene3D" id="2.40.128.200">
    <property type="match status" value="1"/>
</dbReference>
<feature type="signal peptide" evidence="5">
    <location>
        <begin position="1"/>
        <end position="21"/>
    </location>
</feature>
<dbReference type="Proteomes" id="UP000036097">
    <property type="component" value="Unassembled WGS sequence"/>
</dbReference>
<evidence type="ECO:0000256" key="5">
    <source>
        <dbReference type="SAM" id="SignalP"/>
    </source>
</evidence>
<evidence type="ECO:0000256" key="1">
    <source>
        <dbReference type="ARBA" id="ARBA00022729"/>
    </source>
</evidence>
<dbReference type="InterPro" id="IPR036328">
    <property type="entry name" value="MliC_sf"/>
</dbReference>
<keyword evidence="4" id="KW-0449">Lipoprotein</keyword>
<dbReference type="AlphaFoldDB" id="A0A0J1HB95"/>
<evidence type="ECO:0000256" key="3">
    <source>
        <dbReference type="ARBA" id="ARBA00023139"/>
    </source>
</evidence>
<evidence type="ECO:0000259" key="6">
    <source>
        <dbReference type="Pfam" id="PF09864"/>
    </source>
</evidence>
<keyword evidence="1 5" id="KW-0732">Signal</keyword>